<gene>
    <name evidence="2" type="ORF">ODALV1_LOCUS13478</name>
</gene>
<keyword evidence="3" id="KW-1185">Reference proteome</keyword>
<evidence type="ECO:0000256" key="1">
    <source>
        <dbReference type="SAM" id="MobiDB-lite"/>
    </source>
</evidence>
<reference evidence="2 3" key="1">
    <citation type="submission" date="2024-08" db="EMBL/GenBank/DDBJ databases">
        <authorList>
            <person name="Cucini C."/>
            <person name="Frati F."/>
        </authorList>
    </citation>
    <scope>NUCLEOTIDE SEQUENCE [LARGE SCALE GENOMIC DNA]</scope>
</reference>
<evidence type="ECO:0008006" key="4">
    <source>
        <dbReference type="Google" id="ProtNLM"/>
    </source>
</evidence>
<evidence type="ECO:0000313" key="3">
    <source>
        <dbReference type="Proteomes" id="UP001642540"/>
    </source>
</evidence>
<comment type="caution">
    <text evidence="2">The sequence shown here is derived from an EMBL/GenBank/DDBJ whole genome shotgun (WGS) entry which is preliminary data.</text>
</comment>
<dbReference type="EMBL" id="CAXLJM020000041">
    <property type="protein sequence ID" value="CAL8109552.1"/>
    <property type="molecule type" value="Genomic_DNA"/>
</dbReference>
<feature type="region of interest" description="Disordered" evidence="1">
    <location>
        <begin position="405"/>
        <end position="473"/>
    </location>
</feature>
<organism evidence="2 3">
    <name type="scientific">Orchesella dallaii</name>
    <dbReference type="NCBI Taxonomy" id="48710"/>
    <lineage>
        <taxon>Eukaryota</taxon>
        <taxon>Metazoa</taxon>
        <taxon>Ecdysozoa</taxon>
        <taxon>Arthropoda</taxon>
        <taxon>Hexapoda</taxon>
        <taxon>Collembola</taxon>
        <taxon>Entomobryomorpha</taxon>
        <taxon>Entomobryoidea</taxon>
        <taxon>Orchesellidae</taxon>
        <taxon>Orchesellinae</taxon>
        <taxon>Orchesella</taxon>
    </lineage>
</organism>
<accession>A0ABP1QNZ3</accession>
<dbReference type="CDD" id="cd14686">
    <property type="entry name" value="bZIP"/>
    <property type="match status" value="1"/>
</dbReference>
<name>A0ABP1QNZ3_9HEXA</name>
<feature type="compositionally biased region" description="Low complexity" evidence="1">
    <location>
        <begin position="409"/>
        <end position="423"/>
    </location>
</feature>
<protein>
    <recommendedName>
        <fullName evidence="4">BZIP domain-containing protein</fullName>
    </recommendedName>
</protein>
<feature type="region of interest" description="Disordered" evidence="1">
    <location>
        <begin position="343"/>
        <end position="371"/>
    </location>
</feature>
<feature type="compositionally biased region" description="Polar residues" evidence="1">
    <location>
        <begin position="463"/>
        <end position="473"/>
    </location>
</feature>
<sequence length="608" mass="68518">MSNRKGMQNGDGNATVRIRKGHFIHDKRKKGNRWSLSSQMYTRNIGVINIKNRNQSQQNAFQVVTSRSKKITERSLKTSFRKISLGGISAEEEILKITLELKEENNQTSDQLSGGELITPSIFISGDNEEEKELFQVRADIIRDYIKYSFEEFEKAWKEEEHNTPALDEGNKGNLFPLPLSSPTVTSTDFDDTVMDFNASYLEDYALSPMFENADFDELTGFEKGKSNDGLQESNEELLRCTDSALTQLNDTMFPATNNLDTEKQNQDFMSSQGSNLSGMSETWLNLNFGLLEQITANDPDPPMSSSTCVTVNPVEIQHTTPPVPIKQEVIAPIITAPVKIEPVSSSANRPSRQRRKSVQQSRNVQDSPMMFAEEQTVDLQAVMMVNSDVKPFALATINGSRNRTRNISASSSTSMAAASSSAKSRKESQERRKRKYEEEDDNDPSVKNAKAAKMNREKKKQQLNTLQTENNTLKNRVQQLEQENEELQTTARLTEHQKSQEIESLQQQLAHERSKNSANSFHHVRLLDHITNIIRAVHPQPQVFVTDRLADLPAPTSDEIADVRRRMREGNESSLQSNESSSTYLTVKVGIGGRQPSLVFDCENSKN</sequence>
<evidence type="ECO:0000313" key="2">
    <source>
        <dbReference type="EMBL" id="CAL8109552.1"/>
    </source>
</evidence>
<dbReference type="Proteomes" id="UP001642540">
    <property type="component" value="Unassembled WGS sequence"/>
</dbReference>
<proteinExistence type="predicted"/>